<proteinExistence type="predicted"/>
<keyword evidence="2" id="KW-0732">Signal</keyword>
<reference evidence="3 4" key="1">
    <citation type="submission" date="2017-07" db="EMBL/GenBank/DDBJ databases">
        <authorList>
            <person name="Sun Z.S."/>
            <person name="Albrecht U."/>
            <person name="Echele G."/>
            <person name="Lee C.C."/>
        </authorList>
    </citation>
    <scope>NUCLEOTIDE SEQUENCE [LARGE SCALE GENOMIC DNA]</scope>
    <source>
        <strain evidence="3 4">AR3</strain>
    </source>
</reference>
<feature type="region of interest" description="Disordered" evidence="1">
    <location>
        <begin position="67"/>
        <end position="135"/>
    </location>
</feature>
<protein>
    <submittedName>
        <fullName evidence="3">GBS Bsp-like repeat-containing protein</fullName>
    </submittedName>
</protein>
<dbReference type="Proteomes" id="UP000214649">
    <property type="component" value="Unassembled WGS sequence"/>
</dbReference>
<gene>
    <name evidence="3" type="ORF">SAMN05216470_1530</name>
</gene>
<dbReference type="Gene3D" id="2.60.40.3760">
    <property type="match status" value="1"/>
</dbReference>
<name>A0A239REI5_STREI</name>
<feature type="compositionally biased region" description="Polar residues" evidence="1">
    <location>
        <begin position="67"/>
        <end position="104"/>
    </location>
</feature>
<evidence type="ECO:0000313" key="4">
    <source>
        <dbReference type="Proteomes" id="UP000214649"/>
    </source>
</evidence>
<dbReference type="AlphaFoldDB" id="A0A239REI5"/>
<feature type="signal peptide" evidence="2">
    <location>
        <begin position="1"/>
        <end position="27"/>
    </location>
</feature>
<dbReference type="InterPro" id="IPR013688">
    <property type="entry name" value="GBS_Bsp-like"/>
</dbReference>
<dbReference type="RefSeq" id="WP_234805650.1">
    <property type="nucleotide sequence ID" value="NZ_FZRA01000004.1"/>
</dbReference>
<accession>A0A239REI5</accession>
<dbReference type="Pfam" id="PF08481">
    <property type="entry name" value="GBS_Bsp-like"/>
    <property type="match status" value="1"/>
</dbReference>
<evidence type="ECO:0000256" key="2">
    <source>
        <dbReference type="SAM" id="SignalP"/>
    </source>
</evidence>
<evidence type="ECO:0000313" key="3">
    <source>
        <dbReference type="EMBL" id="SNU08836.1"/>
    </source>
</evidence>
<sequence>MKKNILRSCLVSPLIIGAFLSSGHVFADENVPTQATTVTENVQSTVNESESAQQNIDTNNDIQLSENQSVDQEQSDFNNQEAVSSETQETTEDNNLISPVISQETSDKSIKDENITTSESEQQETNSDDENVSPDETKKLILTDSKVSTSNIQALSQKVIDQLADSKVVKKETTSAALTAKGFDLQYNEAITPGAKIMFAVWSEVNGQDDLIWYTADSNGHAIAKYTGTYGLYNIHTYQNLNGQMKGLNGRTI</sequence>
<evidence type="ECO:0000256" key="1">
    <source>
        <dbReference type="SAM" id="MobiDB-lite"/>
    </source>
</evidence>
<dbReference type="EMBL" id="FZRA01000004">
    <property type="protein sequence ID" value="SNU08836.1"/>
    <property type="molecule type" value="Genomic_DNA"/>
</dbReference>
<feature type="compositionally biased region" description="Basic and acidic residues" evidence="1">
    <location>
        <begin position="105"/>
        <end position="114"/>
    </location>
</feature>
<feature type="non-terminal residue" evidence="3">
    <location>
        <position position="253"/>
    </location>
</feature>
<feature type="compositionally biased region" description="Polar residues" evidence="1">
    <location>
        <begin position="115"/>
        <end position="125"/>
    </location>
</feature>
<organism evidence="3 4">
    <name type="scientific">Streptococcus equinus</name>
    <name type="common">Streptococcus bovis</name>
    <dbReference type="NCBI Taxonomy" id="1335"/>
    <lineage>
        <taxon>Bacteria</taxon>
        <taxon>Bacillati</taxon>
        <taxon>Bacillota</taxon>
        <taxon>Bacilli</taxon>
        <taxon>Lactobacillales</taxon>
        <taxon>Streptococcaceae</taxon>
        <taxon>Streptococcus</taxon>
    </lineage>
</organism>
<feature type="chain" id="PRO_5011992083" evidence="2">
    <location>
        <begin position="28"/>
        <end position="253"/>
    </location>
</feature>